<dbReference type="AlphaFoldDB" id="H2Z618"/>
<proteinExistence type="predicted"/>
<dbReference type="Proteomes" id="UP000007875">
    <property type="component" value="Unassembled WGS sequence"/>
</dbReference>
<name>H2Z618_CIOSA</name>
<dbReference type="HOGENOM" id="CLU_2176656_0_0_1"/>
<dbReference type="Ensembl" id="ENSCSAVT00000013179.1">
    <property type="protein sequence ID" value="ENSCSAVP00000013030.1"/>
    <property type="gene ID" value="ENSCSAVG00000007657.1"/>
</dbReference>
<organism evidence="1 2">
    <name type="scientific">Ciona savignyi</name>
    <name type="common">Pacific transparent sea squirt</name>
    <dbReference type="NCBI Taxonomy" id="51511"/>
    <lineage>
        <taxon>Eukaryota</taxon>
        <taxon>Metazoa</taxon>
        <taxon>Chordata</taxon>
        <taxon>Tunicata</taxon>
        <taxon>Ascidiacea</taxon>
        <taxon>Phlebobranchia</taxon>
        <taxon>Cionidae</taxon>
        <taxon>Ciona</taxon>
    </lineage>
</organism>
<reference evidence="1" key="3">
    <citation type="submission" date="2025-09" db="UniProtKB">
        <authorList>
            <consortium name="Ensembl"/>
        </authorList>
    </citation>
    <scope>IDENTIFICATION</scope>
</reference>
<reference evidence="1" key="2">
    <citation type="submission" date="2025-08" db="UniProtKB">
        <authorList>
            <consortium name="Ensembl"/>
        </authorList>
    </citation>
    <scope>IDENTIFICATION</scope>
</reference>
<dbReference type="InParanoid" id="H2Z618"/>
<accession>H2Z618</accession>
<keyword evidence="2" id="KW-1185">Reference proteome</keyword>
<sequence length="110" mass="12781">MDGVSSIGSSEFHSEAYLEYRRRVFEQLAVEYEKEKQQKQQLEILPENELIEPSYDHNDLLHSSYYDAEEIKDESEDLLKQSPELQPAWDDSDLKSHAYISTPEIEIGTG</sequence>
<dbReference type="GeneTree" id="ENSGT00530000069624"/>
<evidence type="ECO:0000313" key="2">
    <source>
        <dbReference type="Proteomes" id="UP000007875"/>
    </source>
</evidence>
<reference evidence="2" key="1">
    <citation type="submission" date="2003-08" db="EMBL/GenBank/DDBJ databases">
        <authorList>
            <person name="Birren B."/>
            <person name="Nusbaum C."/>
            <person name="Abebe A."/>
            <person name="Abouelleil A."/>
            <person name="Adekoya E."/>
            <person name="Ait-zahra M."/>
            <person name="Allen N."/>
            <person name="Allen T."/>
            <person name="An P."/>
            <person name="Anderson M."/>
            <person name="Anderson S."/>
            <person name="Arachchi H."/>
            <person name="Armbruster J."/>
            <person name="Bachantsang P."/>
            <person name="Baldwin J."/>
            <person name="Barry A."/>
            <person name="Bayul T."/>
            <person name="Blitshsteyn B."/>
            <person name="Bloom T."/>
            <person name="Blye J."/>
            <person name="Boguslavskiy L."/>
            <person name="Borowsky M."/>
            <person name="Boukhgalter B."/>
            <person name="Brunache A."/>
            <person name="Butler J."/>
            <person name="Calixte N."/>
            <person name="Calvo S."/>
            <person name="Camarata J."/>
            <person name="Campo K."/>
            <person name="Chang J."/>
            <person name="Cheshatsang Y."/>
            <person name="Citroen M."/>
            <person name="Collymore A."/>
            <person name="Considine T."/>
            <person name="Cook A."/>
            <person name="Cooke P."/>
            <person name="Corum B."/>
            <person name="Cuomo C."/>
            <person name="David R."/>
            <person name="Dawoe T."/>
            <person name="Degray S."/>
            <person name="Dodge S."/>
            <person name="Dooley K."/>
            <person name="Dorje P."/>
            <person name="Dorjee K."/>
            <person name="Dorris L."/>
            <person name="Duffey N."/>
            <person name="Dupes A."/>
            <person name="Elkins T."/>
            <person name="Engels R."/>
            <person name="Erickson J."/>
            <person name="Farina A."/>
            <person name="Faro S."/>
            <person name="Ferreira P."/>
            <person name="Fischer H."/>
            <person name="Fitzgerald M."/>
            <person name="Foley K."/>
            <person name="Gage D."/>
            <person name="Galagan J."/>
            <person name="Gearin G."/>
            <person name="Gnerre S."/>
            <person name="Gnirke A."/>
            <person name="Goyette A."/>
            <person name="Graham J."/>
            <person name="Grandbois E."/>
            <person name="Gyaltsen K."/>
            <person name="Hafez N."/>
            <person name="Hagopian D."/>
            <person name="Hagos B."/>
            <person name="Hall J."/>
            <person name="Hatcher B."/>
            <person name="Heller A."/>
            <person name="Higgins H."/>
            <person name="Honan T."/>
            <person name="Horn A."/>
            <person name="Houde N."/>
            <person name="Hughes L."/>
            <person name="Hulme W."/>
            <person name="Husby E."/>
            <person name="Iliev I."/>
            <person name="Jaffe D."/>
            <person name="Jones C."/>
            <person name="Kamal M."/>
            <person name="Kamat A."/>
            <person name="Kamvysselis M."/>
            <person name="Karlsson E."/>
            <person name="Kells C."/>
            <person name="Kieu A."/>
            <person name="Kisner P."/>
            <person name="Kodira C."/>
            <person name="Kulbokas E."/>
            <person name="Labutti K."/>
            <person name="Lama D."/>
            <person name="Landers T."/>
            <person name="Leger J."/>
            <person name="Levine S."/>
            <person name="Lewis D."/>
            <person name="Lewis T."/>
            <person name="Lindblad-toh K."/>
            <person name="Liu X."/>
            <person name="Lokyitsang T."/>
            <person name="Lokyitsang Y."/>
            <person name="Lucien O."/>
            <person name="Lui A."/>
            <person name="Ma L.J."/>
            <person name="Mabbitt R."/>
            <person name="Macdonald J."/>
            <person name="Maclean C."/>
            <person name="Major J."/>
            <person name="Manning J."/>
            <person name="Marabella R."/>
            <person name="Maru K."/>
            <person name="Matthews C."/>
            <person name="Mauceli E."/>
            <person name="Mccarthy M."/>
            <person name="Mcdonough S."/>
            <person name="Mcghee T."/>
            <person name="Meldrim J."/>
            <person name="Meneus L."/>
            <person name="Mesirov J."/>
            <person name="Mihalev A."/>
            <person name="Mihova T."/>
            <person name="Mikkelsen T."/>
            <person name="Mlenga V."/>
            <person name="Moru K."/>
            <person name="Mozes J."/>
            <person name="Mulrain L."/>
            <person name="Munson G."/>
            <person name="Naylor J."/>
            <person name="Newes C."/>
            <person name="Nguyen C."/>
            <person name="Nguyen N."/>
            <person name="Nguyen T."/>
            <person name="Nicol R."/>
            <person name="Nielsen C."/>
            <person name="Nizzari M."/>
            <person name="Norbu C."/>
            <person name="Norbu N."/>
            <person name="O'donnell P."/>
            <person name="Okoawo O."/>
            <person name="O'leary S."/>
            <person name="Omotosho B."/>
            <person name="O'neill K."/>
            <person name="Osman S."/>
            <person name="Parker S."/>
            <person name="Perrin D."/>
            <person name="Phunkhang P."/>
            <person name="Piqani B."/>
            <person name="Purcell S."/>
            <person name="Rachupka T."/>
            <person name="Ramasamy U."/>
            <person name="Rameau R."/>
            <person name="Ray V."/>
            <person name="Raymond C."/>
            <person name="Retta R."/>
            <person name="Richardson S."/>
            <person name="Rise C."/>
            <person name="Rodriguez J."/>
            <person name="Rogers J."/>
            <person name="Rogov P."/>
            <person name="Rutman M."/>
            <person name="Schupbach R."/>
            <person name="Seaman C."/>
            <person name="Settipalli S."/>
            <person name="Sharpe T."/>
            <person name="Sheridan J."/>
            <person name="Sherpa N."/>
            <person name="Shi J."/>
            <person name="Smirnov S."/>
            <person name="Smith C."/>
            <person name="Sougnez C."/>
            <person name="Spencer B."/>
            <person name="Stalker J."/>
            <person name="Stange-thomann N."/>
            <person name="Stavropoulos S."/>
            <person name="Stetson K."/>
            <person name="Stone C."/>
            <person name="Stone S."/>
            <person name="Stubbs M."/>
            <person name="Talamas J."/>
            <person name="Tchuinga P."/>
            <person name="Tenzing P."/>
            <person name="Tesfaye S."/>
            <person name="Theodore J."/>
            <person name="Thoulutsang Y."/>
            <person name="Topham K."/>
            <person name="Towey S."/>
            <person name="Tsamla T."/>
            <person name="Tsomo N."/>
            <person name="Vallee D."/>
            <person name="Vassiliev H."/>
            <person name="Venkataraman V."/>
            <person name="Vinson J."/>
            <person name="Vo A."/>
            <person name="Wade C."/>
            <person name="Wang S."/>
            <person name="Wangchuk T."/>
            <person name="Wangdi T."/>
            <person name="Whittaker C."/>
            <person name="Wilkinson J."/>
            <person name="Wu Y."/>
            <person name="Wyman D."/>
            <person name="Yadav S."/>
            <person name="Yang S."/>
            <person name="Yang X."/>
            <person name="Yeager S."/>
            <person name="Yee E."/>
            <person name="Young G."/>
            <person name="Zainoun J."/>
            <person name="Zembeck L."/>
            <person name="Zimmer A."/>
            <person name="Zody M."/>
            <person name="Lander E."/>
        </authorList>
    </citation>
    <scope>NUCLEOTIDE SEQUENCE [LARGE SCALE GENOMIC DNA]</scope>
</reference>
<evidence type="ECO:0000313" key="1">
    <source>
        <dbReference type="Ensembl" id="ENSCSAVP00000013030.1"/>
    </source>
</evidence>
<protein>
    <submittedName>
        <fullName evidence="1">Uncharacterized protein</fullName>
    </submittedName>
</protein>